<comment type="caution">
    <text evidence="1">The sequence shown here is derived from an EMBL/GenBank/DDBJ whole genome shotgun (WGS) entry which is preliminary data.</text>
</comment>
<dbReference type="Proteomes" id="UP000518300">
    <property type="component" value="Unassembled WGS sequence"/>
</dbReference>
<organism evidence="1 2">
    <name type="scientific">Pyxidicoccus fallax</name>
    <dbReference type="NCBI Taxonomy" id="394095"/>
    <lineage>
        <taxon>Bacteria</taxon>
        <taxon>Pseudomonadati</taxon>
        <taxon>Myxococcota</taxon>
        <taxon>Myxococcia</taxon>
        <taxon>Myxococcales</taxon>
        <taxon>Cystobacterineae</taxon>
        <taxon>Myxococcaceae</taxon>
        <taxon>Pyxidicoccus</taxon>
    </lineage>
</organism>
<dbReference type="Gene3D" id="3.40.30.10">
    <property type="entry name" value="Glutaredoxin"/>
    <property type="match status" value="1"/>
</dbReference>
<protein>
    <recommendedName>
        <fullName evidence="3">Selenoprotein W-related protein</fullName>
    </recommendedName>
</protein>
<dbReference type="AlphaFoldDB" id="A0A848LF97"/>
<dbReference type="EMBL" id="JABBJJ010000042">
    <property type="protein sequence ID" value="NMO15565.1"/>
    <property type="molecule type" value="Genomic_DNA"/>
</dbReference>
<evidence type="ECO:0000313" key="1">
    <source>
        <dbReference type="EMBL" id="NMO15565.1"/>
    </source>
</evidence>
<name>A0A848LF97_9BACT</name>
<evidence type="ECO:0008006" key="3">
    <source>
        <dbReference type="Google" id="ProtNLM"/>
    </source>
</evidence>
<reference evidence="1 2" key="1">
    <citation type="submission" date="2020-04" db="EMBL/GenBank/DDBJ databases">
        <title>Draft genome of Pyxidicoccus fallax type strain.</title>
        <authorList>
            <person name="Whitworth D.E."/>
        </authorList>
    </citation>
    <scope>NUCLEOTIDE SEQUENCE [LARGE SCALE GENOMIC DNA]</scope>
    <source>
        <strain evidence="1 2">DSM 14698</strain>
    </source>
</reference>
<gene>
    <name evidence="1" type="ORF">HG543_11975</name>
</gene>
<evidence type="ECO:0000313" key="2">
    <source>
        <dbReference type="Proteomes" id="UP000518300"/>
    </source>
</evidence>
<keyword evidence="2" id="KW-1185">Reference proteome</keyword>
<sequence length="52" mass="5600">MKDELDLEAELKPGPSGSYVVAVDGKVVIEKKTLAFPTEQEIVDAVSKVIGR</sequence>
<accession>A0A848LF97</accession>
<proteinExistence type="predicted"/>